<evidence type="ECO:0000256" key="1">
    <source>
        <dbReference type="SAM" id="MobiDB-lite"/>
    </source>
</evidence>
<evidence type="ECO:0000313" key="3">
    <source>
        <dbReference type="Proteomes" id="UP000808146"/>
    </source>
</evidence>
<accession>A0A9D7QI96</accession>
<gene>
    <name evidence="2" type="ORF">IPN75_05940</name>
</gene>
<comment type="caution">
    <text evidence="2">The sequence shown here is derived from an EMBL/GenBank/DDBJ whole genome shotgun (WGS) entry which is preliminary data.</text>
</comment>
<protein>
    <submittedName>
        <fullName evidence="2">Uncharacterized protein</fullName>
    </submittedName>
</protein>
<evidence type="ECO:0000313" key="2">
    <source>
        <dbReference type="EMBL" id="MBK8889954.1"/>
    </source>
</evidence>
<proteinExistence type="predicted"/>
<dbReference type="AlphaFoldDB" id="A0A9D7QI96"/>
<dbReference type="Proteomes" id="UP000808146">
    <property type="component" value="Unassembled WGS sequence"/>
</dbReference>
<name>A0A9D7QI96_9RHOO</name>
<feature type="region of interest" description="Disordered" evidence="1">
    <location>
        <begin position="1"/>
        <end position="29"/>
    </location>
</feature>
<dbReference type="EMBL" id="JADKBR010000004">
    <property type="protein sequence ID" value="MBK8889954.1"/>
    <property type="molecule type" value="Genomic_DNA"/>
</dbReference>
<reference evidence="2" key="1">
    <citation type="submission" date="2020-10" db="EMBL/GenBank/DDBJ databases">
        <title>Connecting structure to function with the recovery of over 1000 high-quality activated sludge metagenome-assembled genomes encoding full-length rRNA genes using long-read sequencing.</title>
        <authorList>
            <person name="Singleton C.M."/>
            <person name="Petriglieri F."/>
            <person name="Kristensen J.M."/>
            <person name="Kirkegaard R.H."/>
            <person name="Michaelsen T.Y."/>
            <person name="Andersen M.H."/>
            <person name="Karst S.M."/>
            <person name="Dueholm M.S."/>
            <person name="Nielsen P.H."/>
            <person name="Albertsen M."/>
        </authorList>
    </citation>
    <scope>NUCLEOTIDE SEQUENCE</scope>
    <source>
        <strain evidence="2">OdNE_18-Q3-R46-58_BAT3C.305</strain>
    </source>
</reference>
<organism evidence="2 3">
    <name type="scientific">Candidatus Dechloromonas phosphorivorans</name>
    <dbReference type="NCBI Taxonomy" id="2899244"/>
    <lineage>
        <taxon>Bacteria</taxon>
        <taxon>Pseudomonadati</taxon>
        <taxon>Pseudomonadota</taxon>
        <taxon>Betaproteobacteria</taxon>
        <taxon>Rhodocyclales</taxon>
        <taxon>Azonexaceae</taxon>
        <taxon>Dechloromonas</taxon>
    </lineage>
</organism>
<sequence length="73" mass="8207">MTWNPHVDNAMRHVSTSNRPELDHVRLPTEQGDGIDKRCHLQLRCDLKPFTCLLKSSSGLNQALAVAINAQRT</sequence>